<dbReference type="RefSeq" id="WP_110289984.1">
    <property type="nucleotide sequence ID" value="NZ_NOKA02000002.1"/>
</dbReference>
<dbReference type="Gene3D" id="3.40.50.720">
    <property type="entry name" value="NAD(P)-binding Rossmann-like Domain"/>
    <property type="match status" value="1"/>
</dbReference>
<dbReference type="NCBIfam" id="NF006162">
    <property type="entry name" value="PRK08306.1"/>
    <property type="match status" value="1"/>
</dbReference>
<dbReference type="Proteomes" id="UP000247523">
    <property type="component" value="Unassembled WGS sequence"/>
</dbReference>
<evidence type="ECO:0000313" key="3">
    <source>
        <dbReference type="EMBL" id="PXV95497.1"/>
    </source>
</evidence>
<feature type="domain" description="Dipicolinate synthase subunit A N-terminal" evidence="2">
    <location>
        <begin position="6"/>
        <end position="120"/>
    </location>
</feature>
<dbReference type="OrthoDB" id="8840764at2"/>
<accession>A0A318EW77</accession>
<gene>
    <name evidence="3" type="ORF">C8E03_101126</name>
    <name evidence="4" type="ORF">CG710_002460</name>
</gene>
<reference evidence="4" key="3">
    <citation type="submission" date="2018-07" db="EMBL/GenBank/DDBJ databases">
        <authorList>
            <person name="Quirk P.G."/>
            <person name="Krulwich T.A."/>
        </authorList>
    </citation>
    <scope>NUCLEOTIDE SEQUENCE</scope>
    <source>
        <strain evidence="4">CCRI-19302</strain>
    </source>
</reference>
<dbReference type="InterPro" id="IPR006151">
    <property type="entry name" value="Shikm_DH/Glu-tRNA_Rdtase"/>
</dbReference>
<dbReference type="InterPro" id="IPR031629">
    <property type="entry name" value="DpaA_N"/>
</dbReference>
<dbReference type="Proteomes" id="UP000216411">
    <property type="component" value="Unassembled WGS sequence"/>
</dbReference>
<comment type="caution">
    <text evidence="3">The sequence shown here is derived from an EMBL/GenBank/DDBJ whole genome shotgun (WGS) entry which is preliminary data.</text>
</comment>
<evidence type="ECO:0000313" key="6">
    <source>
        <dbReference type="Proteomes" id="UP000247523"/>
    </source>
</evidence>
<evidence type="ECO:0000259" key="2">
    <source>
        <dbReference type="Pfam" id="PF16924"/>
    </source>
</evidence>
<reference evidence="4 5" key="1">
    <citation type="journal article" date="2017" name="Genome Announc.">
        <title>Draft Genome Sequence of a Sporulating and Motile Strain of Lachnotalea glycerini Isolated from Water in Quebec City, Canada.</title>
        <authorList>
            <person name="Maheux A.F."/>
            <person name="Boudreau D.K."/>
            <person name="Berube E."/>
            <person name="Boissinot M."/>
            <person name="Raymond F."/>
            <person name="Brodeur S."/>
            <person name="Corbeil J."/>
            <person name="Isabel S."/>
            <person name="Omar R.F."/>
            <person name="Bergeron M.G."/>
        </authorList>
    </citation>
    <scope>NUCLEOTIDE SEQUENCE [LARGE SCALE GENOMIC DNA]</scope>
    <source>
        <strain evidence="4 5">CCRI-19302</strain>
    </source>
</reference>
<evidence type="ECO:0000259" key="1">
    <source>
        <dbReference type="Pfam" id="PF01488"/>
    </source>
</evidence>
<dbReference type="SUPFAM" id="SSF51735">
    <property type="entry name" value="NAD(P)-binding Rossmann-fold domains"/>
    <property type="match status" value="1"/>
</dbReference>
<feature type="domain" description="Quinate/shikimate 5-dehydrogenase/glutamyl-tRNA reductase" evidence="1">
    <location>
        <begin position="148"/>
        <end position="240"/>
    </location>
</feature>
<evidence type="ECO:0000313" key="4">
    <source>
        <dbReference type="EMBL" id="RDY32817.1"/>
    </source>
</evidence>
<dbReference type="EMBL" id="NOKA02000002">
    <property type="protein sequence ID" value="RDY32817.1"/>
    <property type="molecule type" value="Genomic_DNA"/>
</dbReference>
<protein>
    <submittedName>
        <fullName evidence="3">Dipicolinate synthase subunit A</fullName>
    </submittedName>
    <submittedName>
        <fullName evidence="4">Dipicolinate synthase subunit DpsA</fullName>
    </submittedName>
</protein>
<dbReference type="EMBL" id="QICS01000001">
    <property type="protein sequence ID" value="PXV95497.1"/>
    <property type="molecule type" value="Genomic_DNA"/>
</dbReference>
<dbReference type="AlphaFoldDB" id="A0A318EW77"/>
<dbReference type="Pfam" id="PF01488">
    <property type="entry name" value="Shikimate_DH"/>
    <property type="match status" value="1"/>
</dbReference>
<organism evidence="3 6">
    <name type="scientific">Lachnotalea glycerini</name>
    <dbReference type="NCBI Taxonomy" id="1763509"/>
    <lineage>
        <taxon>Bacteria</taxon>
        <taxon>Bacillati</taxon>
        <taxon>Bacillota</taxon>
        <taxon>Clostridia</taxon>
        <taxon>Lachnospirales</taxon>
        <taxon>Lachnospiraceae</taxon>
        <taxon>Lachnotalea</taxon>
    </lineage>
</organism>
<evidence type="ECO:0000313" key="5">
    <source>
        <dbReference type="Proteomes" id="UP000216411"/>
    </source>
</evidence>
<name>A0A318EW77_9FIRM</name>
<keyword evidence="5" id="KW-1185">Reference proteome</keyword>
<dbReference type="Pfam" id="PF16924">
    <property type="entry name" value="DpaA_N"/>
    <property type="match status" value="1"/>
</dbReference>
<proteinExistence type="predicted"/>
<dbReference type="InterPro" id="IPR036291">
    <property type="entry name" value="NAD(P)-bd_dom_sf"/>
</dbReference>
<sequence>MSMSNHVAVIGGDKRQFYMCKLLSEDNIMVDSFGVDMKEAVLDVTIAESIEQIMELCDVIIGPIPFSRDGIHFFSNVNPNIALNEFNRFIRSNHIIIGGNMNDKIIDRVKEQNGRYFDFMKEDSIAVKNAIATAEGTIAEAIKLSDINLYESKCLILGYGRCAKALAARLKSLGANVTIAARNREQRLLARNESLEAINLKDIHIKLPEFDFIFNSIPAMILTAQWLQLCKQEAVIVDIASKPGGTDFEECKRLGLKATLSLGLPGKYSPRTSAEILIQSIRHLLPH</sequence>
<reference evidence="3 6" key="2">
    <citation type="submission" date="2018-05" db="EMBL/GenBank/DDBJ databases">
        <title>Genomic Encyclopedia of Type Strains, Phase IV (KMG-IV): sequencing the most valuable type-strain genomes for metagenomic binning, comparative biology and taxonomic classification.</title>
        <authorList>
            <person name="Goeker M."/>
        </authorList>
    </citation>
    <scope>NUCLEOTIDE SEQUENCE [LARGE SCALE GENOMIC DNA]</scope>
    <source>
        <strain evidence="3 6">DSM 28816</strain>
    </source>
</reference>